<dbReference type="InterPro" id="IPR009009">
    <property type="entry name" value="RlpA-like_DPBB"/>
</dbReference>
<keyword evidence="6" id="KW-0961">Cell wall biogenesis/degradation</keyword>
<evidence type="ECO:0000259" key="8">
    <source>
        <dbReference type="PROSITE" id="PS50843"/>
    </source>
</evidence>
<dbReference type="Gene3D" id="2.40.40.10">
    <property type="entry name" value="RlpA-like domain"/>
    <property type="match status" value="1"/>
</dbReference>
<dbReference type="PROSITE" id="PS50843">
    <property type="entry name" value="EXPANSIN_CBD"/>
    <property type="match status" value="1"/>
</dbReference>
<evidence type="ECO:0000259" key="7">
    <source>
        <dbReference type="PROSITE" id="PS50842"/>
    </source>
</evidence>
<dbReference type="PANTHER" id="PTHR31867">
    <property type="entry name" value="EXPANSIN-A15"/>
    <property type="match status" value="1"/>
</dbReference>
<dbReference type="GO" id="GO:0016020">
    <property type="term" value="C:membrane"/>
    <property type="evidence" value="ECO:0007669"/>
    <property type="project" value="UniProtKB-SubCell"/>
</dbReference>
<proteinExistence type="inferred from homology"/>
<evidence type="ECO:0000256" key="1">
    <source>
        <dbReference type="ARBA" id="ARBA00005392"/>
    </source>
</evidence>
<dbReference type="Proteomes" id="UP000825729">
    <property type="component" value="Unassembled WGS sequence"/>
</dbReference>
<sequence>MAAFSNLLLLVLLLLLLPVIPAFPIRGGAQRRKPKPWVHINRVPRPRFKPGPWSEAHATFYGGSDGSQTMGGACGYGDLFAQGYGLKSTALSTALFNNGQKCGACYEIKCMDDPEWCKRGSPSIIVTATNFCPPNYALSNDNGGWCNPPLKHFDMSQPAFLQIAEYKAGIVPVAYRRVPCKKEGGIRFTISGNPYFTQVLVWNVGGAGDVTAVEVKGNRVRWTEMSRLWGQMWVTNTKLVGQSLTFRVTTGDGRRTTSWRAIDRNWQFGQTFQGKNFNA</sequence>
<dbReference type="InterPro" id="IPR036908">
    <property type="entry name" value="RlpA-like_sf"/>
</dbReference>
<name>A0AAV7F6M6_ARIFI</name>
<dbReference type="InterPro" id="IPR036749">
    <property type="entry name" value="Expansin_CBD_sf"/>
</dbReference>
<keyword evidence="3 6" id="KW-0964">Secreted</keyword>
<keyword evidence="5" id="KW-0472">Membrane</keyword>
<evidence type="ECO:0000256" key="2">
    <source>
        <dbReference type="ARBA" id="ARBA00022512"/>
    </source>
</evidence>
<keyword evidence="10" id="KW-1185">Reference proteome</keyword>
<comment type="function">
    <text evidence="6">Causes loosening and extension of plant cell walls by disrupting non-covalent bonding between cellulose microfibrils and matrix glucans. No enzymatic activity has been found.</text>
</comment>
<dbReference type="AlphaFoldDB" id="A0AAV7F6M6"/>
<dbReference type="SMART" id="SM00837">
    <property type="entry name" value="DPBB_1"/>
    <property type="match status" value="1"/>
</dbReference>
<dbReference type="SUPFAM" id="SSF49590">
    <property type="entry name" value="PHL pollen allergen"/>
    <property type="match status" value="1"/>
</dbReference>
<dbReference type="InterPro" id="IPR007118">
    <property type="entry name" value="Expan_Lol_pI"/>
</dbReference>
<evidence type="ECO:0000256" key="6">
    <source>
        <dbReference type="RuleBase" id="RU365023"/>
    </source>
</evidence>
<feature type="domain" description="Expansin-like EG45" evidence="7">
    <location>
        <begin position="71"/>
        <end position="185"/>
    </location>
</feature>
<evidence type="ECO:0000313" key="10">
    <source>
        <dbReference type="Proteomes" id="UP000825729"/>
    </source>
</evidence>
<comment type="caution">
    <text evidence="9">The sequence shown here is derived from an EMBL/GenBank/DDBJ whole genome shotgun (WGS) entry which is preliminary data.</text>
</comment>
<keyword evidence="4 6" id="KW-0732">Signal</keyword>
<accession>A0AAV7F6M6</accession>
<dbReference type="PROSITE" id="PS50842">
    <property type="entry name" value="EXPANSIN_EG45"/>
    <property type="match status" value="1"/>
</dbReference>
<feature type="chain" id="PRO_5043107411" description="Expansin" evidence="6">
    <location>
        <begin position="23"/>
        <end position="279"/>
    </location>
</feature>
<keyword evidence="2 6" id="KW-0134">Cell wall</keyword>
<protein>
    <recommendedName>
        <fullName evidence="6">Expansin</fullName>
    </recommendedName>
</protein>
<dbReference type="SUPFAM" id="SSF50685">
    <property type="entry name" value="Barwin-like endoglucanases"/>
    <property type="match status" value="1"/>
</dbReference>
<gene>
    <name evidence="9" type="ORF">H6P81_001310</name>
</gene>
<dbReference type="InterPro" id="IPR007117">
    <property type="entry name" value="Expansin_CBD"/>
</dbReference>
<dbReference type="InterPro" id="IPR007112">
    <property type="entry name" value="Expansin/allergen_DPBB_dom"/>
</dbReference>
<dbReference type="CDD" id="cd22274">
    <property type="entry name" value="DPBB_EXPA_N"/>
    <property type="match status" value="1"/>
</dbReference>
<dbReference type="GO" id="GO:0009664">
    <property type="term" value="P:plant-type cell wall organization"/>
    <property type="evidence" value="ECO:0007669"/>
    <property type="project" value="InterPro"/>
</dbReference>
<evidence type="ECO:0000313" key="9">
    <source>
        <dbReference type="EMBL" id="KAG9456802.1"/>
    </source>
</evidence>
<dbReference type="Gene3D" id="2.60.40.760">
    <property type="entry name" value="Expansin, cellulose-binding-like domain"/>
    <property type="match status" value="1"/>
</dbReference>
<dbReference type="InterPro" id="IPR002963">
    <property type="entry name" value="Expansin"/>
</dbReference>
<evidence type="ECO:0000256" key="4">
    <source>
        <dbReference type="ARBA" id="ARBA00022729"/>
    </source>
</evidence>
<dbReference type="GO" id="GO:0005576">
    <property type="term" value="C:extracellular region"/>
    <property type="evidence" value="ECO:0007669"/>
    <property type="project" value="InterPro"/>
</dbReference>
<dbReference type="Pfam" id="PF01357">
    <property type="entry name" value="Expansin_C"/>
    <property type="match status" value="1"/>
</dbReference>
<dbReference type="Pfam" id="PF03330">
    <property type="entry name" value="DPBB_1"/>
    <property type="match status" value="1"/>
</dbReference>
<dbReference type="EMBL" id="JAINDJ010000002">
    <property type="protein sequence ID" value="KAG9456802.1"/>
    <property type="molecule type" value="Genomic_DNA"/>
</dbReference>
<evidence type="ECO:0000256" key="3">
    <source>
        <dbReference type="ARBA" id="ARBA00022525"/>
    </source>
</evidence>
<feature type="domain" description="Expansin-like CBD" evidence="8">
    <location>
        <begin position="195"/>
        <end position="274"/>
    </location>
</feature>
<dbReference type="PRINTS" id="PR01226">
    <property type="entry name" value="EXPANSIN"/>
</dbReference>
<organism evidence="9 10">
    <name type="scientific">Aristolochia fimbriata</name>
    <name type="common">White veined hardy Dutchman's pipe vine</name>
    <dbReference type="NCBI Taxonomy" id="158543"/>
    <lineage>
        <taxon>Eukaryota</taxon>
        <taxon>Viridiplantae</taxon>
        <taxon>Streptophyta</taxon>
        <taxon>Embryophyta</taxon>
        <taxon>Tracheophyta</taxon>
        <taxon>Spermatophyta</taxon>
        <taxon>Magnoliopsida</taxon>
        <taxon>Magnoliidae</taxon>
        <taxon>Piperales</taxon>
        <taxon>Aristolochiaceae</taxon>
        <taxon>Aristolochia</taxon>
    </lineage>
</organism>
<evidence type="ECO:0000256" key="5">
    <source>
        <dbReference type="ARBA" id="ARBA00023136"/>
    </source>
</evidence>
<feature type="signal peptide" evidence="6">
    <location>
        <begin position="1"/>
        <end position="22"/>
    </location>
</feature>
<reference evidence="9 10" key="1">
    <citation type="submission" date="2021-07" db="EMBL/GenBank/DDBJ databases">
        <title>The Aristolochia fimbriata genome: insights into angiosperm evolution, floral development and chemical biosynthesis.</title>
        <authorList>
            <person name="Jiao Y."/>
        </authorList>
    </citation>
    <scope>NUCLEOTIDE SEQUENCE [LARGE SCALE GENOMIC DNA]</scope>
    <source>
        <strain evidence="9">IBCAS-2021</strain>
        <tissue evidence="9">Leaf</tissue>
    </source>
</reference>
<comment type="similarity">
    <text evidence="1 6">Belongs to the expansin family. Expansin A subfamily.</text>
</comment>
<dbReference type="PRINTS" id="PR01225">
    <property type="entry name" value="EXPANSNFAMLY"/>
</dbReference>
<dbReference type="FunFam" id="2.40.40.10:FF:000001">
    <property type="entry name" value="Expansin"/>
    <property type="match status" value="1"/>
</dbReference>
<comment type="subcellular location">
    <subcellularLocation>
        <location evidence="6">Secreted</location>
        <location evidence="6">Cell wall</location>
    </subcellularLocation>
    <subcellularLocation>
        <location evidence="6">Membrane</location>
        <topology evidence="6">Peripheral membrane protein</topology>
    </subcellularLocation>
</comment>